<evidence type="ECO:0000313" key="3">
    <source>
        <dbReference type="Proteomes" id="UP000646579"/>
    </source>
</evidence>
<reference evidence="2" key="1">
    <citation type="journal article" date="2014" name="Int. J. Syst. Evol. Microbiol.">
        <title>Complete genome sequence of Corynebacterium casei LMG S-19264T (=DSM 44701T), isolated from a smear-ripened cheese.</title>
        <authorList>
            <consortium name="US DOE Joint Genome Institute (JGI-PGF)"/>
            <person name="Walter F."/>
            <person name="Albersmeier A."/>
            <person name="Kalinowski J."/>
            <person name="Ruckert C."/>
        </authorList>
    </citation>
    <scope>NUCLEOTIDE SEQUENCE</scope>
    <source>
        <strain evidence="2">KCTC 32437</strain>
    </source>
</reference>
<reference evidence="2" key="2">
    <citation type="submission" date="2020-09" db="EMBL/GenBank/DDBJ databases">
        <authorList>
            <person name="Sun Q."/>
            <person name="Kim S."/>
        </authorList>
    </citation>
    <scope>NUCLEOTIDE SEQUENCE</scope>
    <source>
        <strain evidence="2">KCTC 32437</strain>
    </source>
</reference>
<sequence length="100" mass="11039">MLSNQARYLVEDWRRALSSGRKPSQSELVHLAVVLNAQVDTRQALEASFEQFAASLQAWVVTNPRQKRSVLSAFEELCDTAERGGPCRPGASQASTRPLP</sequence>
<dbReference type="Proteomes" id="UP000646579">
    <property type="component" value="Unassembled WGS sequence"/>
</dbReference>
<feature type="region of interest" description="Disordered" evidence="1">
    <location>
        <begin position="80"/>
        <end position="100"/>
    </location>
</feature>
<proteinExistence type="predicted"/>
<name>A0A918VXL4_9HYPH</name>
<evidence type="ECO:0000313" key="2">
    <source>
        <dbReference type="EMBL" id="GHA34909.1"/>
    </source>
</evidence>
<comment type="caution">
    <text evidence="2">The sequence shown here is derived from an EMBL/GenBank/DDBJ whole genome shotgun (WGS) entry which is preliminary data.</text>
</comment>
<dbReference type="EMBL" id="BMZE01000004">
    <property type="protein sequence ID" value="GHA34909.1"/>
    <property type="molecule type" value="Genomic_DNA"/>
</dbReference>
<protein>
    <submittedName>
        <fullName evidence="2">Uncharacterized protein</fullName>
    </submittedName>
</protein>
<accession>A0A918VXL4</accession>
<gene>
    <name evidence="2" type="ORF">GCM10007989_33510</name>
</gene>
<organism evidence="2 3">
    <name type="scientific">Devosia pacifica</name>
    <dbReference type="NCBI Taxonomy" id="1335967"/>
    <lineage>
        <taxon>Bacteria</taxon>
        <taxon>Pseudomonadati</taxon>
        <taxon>Pseudomonadota</taxon>
        <taxon>Alphaproteobacteria</taxon>
        <taxon>Hyphomicrobiales</taxon>
        <taxon>Devosiaceae</taxon>
        <taxon>Devosia</taxon>
    </lineage>
</organism>
<dbReference type="RefSeq" id="WP_189426930.1">
    <property type="nucleotide sequence ID" value="NZ_BMZE01000004.1"/>
</dbReference>
<evidence type="ECO:0000256" key="1">
    <source>
        <dbReference type="SAM" id="MobiDB-lite"/>
    </source>
</evidence>
<keyword evidence="3" id="KW-1185">Reference proteome</keyword>
<dbReference type="AlphaFoldDB" id="A0A918VXL4"/>